<evidence type="ECO:0000313" key="5">
    <source>
        <dbReference type="Proteomes" id="UP001607303"/>
    </source>
</evidence>
<dbReference type="PANTHER" id="PTHR24153:SF8">
    <property type="entry name" value="FORKED, ISOFORM F"/>
    <property type="match status" value="1"/>
</dbReference>
<feature type="compositionally biased region" description="Basic and acidic residues" evidence="3">
    <location>
        <begin position="954"/>
        <end position="971"/>
    </location>
</feature>
<feature type="compositionally biased region" description="Polar residues" evidence="3">
    <location>
        <begin position="438"/>
        <end position="447"/>
    </location>
</feature>
<keyword evidence="5" id="KW-1185">Reference proteome</keyword>
<feature type="region of interest" description="Disordered" evidence="3">
    <location>
        <begin position="251"/>
        <end position="281"/>
    </location>
</feature>
<proteinExistence type="predicted"/>
<evidence type="ECO:0000256" key="3">
    <source>
        <dbReference type="SAM" id="MobiDB-lite"/>
    </source>
</evidence>
<feature type="region of interest" description="Disordered" evidence="3">
    <location>
        <begin position="525"/>
        <end position="634"/>
    </location>
</feature>
<reference evidence="4 5" key="1">
    <citation type="journal article" date="2024" name="Ann. Entomol. Soc. Am.">
        <title>Genomic analyses of the southern and eastern yellowjacket wasps (Hymenoptera: Vespidae) reveal evolutionary signatures of social life.</title>
        <authorList>
            <person name="Catto M.A."/>
            <person name="Caine P.B."/>
            <person name="Orr S.E."/>
            <person name="Hunt B.G."/>
            <person name="Goodisman M.A.D."/>
        </authorList>
    </citation>
    <scope>NUCLEOTIDE SEQUENCE [LARGE SCALE GENOMIC DNA]</scope>
    <source>
        <strain evidence="4">232</strain>
        <tissue evidence="4">Head and thorax</tissue>
    </source>
</reference>
<feature type="compositionally biased region" description="Basic and acidic residues" evidence="3">
    <location>
        <begin position="910"/>
        <end position="919"/>
    </location>
</feature>
<dbReference type="Proteomes" id="UP001607303">
    <property type="component" value="Unassembled WGS sequence"/>
</dbReference>
<dbReference type="PANTHER" id="PTHR24153">
    <property type="entry name" value="ESPIN"/>
    <property type="match status" value="1"/>
</dbReference>
<feature type="region of interest" description="Disordered" evidence="3">
    <location>
        <begin position="436"/>
        <end position="508"/>
    </location>
</feature>
<organism evidence="4 5">
    <name type="scientific">Vespula maculifrons</name>
    <name type="common">Eastern yellow jacket</name>
    <name type="synonym">Wasp</name>
    <dbReference type="NCBI Taxonomy" id="7453"/>
    <lineage>
        <taxon>Eukaryota</taxon>
        <taxon>Metazoa</taxon>
        <taxon>Ecdysozoa</taxon>
        <taxon>Arthropoda</taxon>
        <taxon>Hexapoda</taxon>
        <taxon>Insecta</taxon>
        <taxon>Pterygota</taxon>
        <taxon>Neoptera</taxon>
        <taxon>Endopterygota</taxon>
        <taxon>Hymenoptera</taxon>
        <taxon>Apocrita</taxon>
        <taxon>Aculeata</taxon>
        <taxon>Vespoidea</taxon>
        <taxon>Vespidae</taxon>
        <taxon>Vespinae</taxon>
        <taxon>Vespula</taxon>
    </lineage>
</organism>
<evidence type="ECO:0000256" key="2">
    <source>
        <dbReference type="ARBA" id="ARBA00023043"/>
    </source>
</evidence>
<sequence>MMIVGTIIDNFPIDFSLIIIDTDIRGNVKPSSVKQQGRIRRVSPGLEQYQVKREGGGGESGSVVAGKRVVVVVIPTKGALTEYTTTSWSTSEQVDSQSPGLPLPAFGCRLLEFVVREITVDRSHWCRFFRFFLCGSDTLDFRGINSNRMEDYFCSIYFDTVGMGQTIASFPFVLALVSYTINQVVYKINEVECNKRRHLSTLVCARKLTDNTNLFLEDKRVRSHVYFTLEIELWYKKKLLLRRRIHACTNHSPNARNKTETNKGRTNVSKKMSRDRSGSDYSENMSDVTTCSCMASSVEKCSLRGCGMFQEPFFLHPPGSRPRDGIYINPMSAYINEPQKSKDMESFYLHSPHDLVYTRITHLFNDVEKPRNGVLASTEQRHVERKDETLTVKVDVHINNGSFGKTHTGNGHTGRSEIMREAPSEHAYEQICLRQEETSSVGSSSNKKVIDNASDSSRSRKTNRRYSRSSSASESSNMSSEIHCFSSTTSTPSLSRNSSNERINKTTKINAEVLHESLKNRIIDFTERKESSTTQVESEKEIRPSNGSGPGFVKPPPPPPPPPPDRDDVVVLVVNSKQNGESNNEKKDSGDNSQENKNGNATNKSDVSCGEHQQPEVPPASPPADVEEIKTSQSSHLINRHMVLPFIPPKFANAADSDTLLKPSEYLKSICKNVTKNTLSKARSVDNLDCQGRDTEEEEEEEEERKNEKQKESPPGPPPPPLSPLQKSRGILNANSTNATTSPSNESESPKSPQQPLATISIQDLTSIQLRRTNTKMNATKTFSAPPPRSASMTNVSEPFFVQKTDLIAELKRTKDIPGIKKLKVERAQVEKTQEQNLISEISKAFSVSNFVDQIPEKDSSGNVIPIWKRQMLARKAAERAKKELEEQIARENEERRQKAIPPWKRQLLAKKDNEDKKSNNNHVQPNVTTVSTVKIDITTSSKRDTSPASGCNNRKEERNENNADEKGNDMRDDDSDDGQIIPWRAQLRKTNSKLNILD</sequence>
<accession>A0ABD2BXA4</accession>
<feature type="region of interest" description="Disordered" evidence="3">
    <location>
        <begin position="891"/>
        <end position="985"/>
    </location>
</feature>
<feature type="compositionally biased region" description="Low complexity" evidence="3">
    <location>
        <begin position="468"/>
        <end position="480"/>
    </location>
</feature>
<feature type="compositionally biased region" description="Pro residues" evidence="3">
    <location>
        <begin position="714"/>
        <end position="723"/>
    </location>
</feature>
<feature type="compositionally biased region" description="Basic and acidic residues" evidence="3">
    <location>
        <begin position="525"/>
        <end position="543"/>
    </location>
</feature>
<keyword evidence="1" id="KW-0677">Repeat</keyword>
<feature type="compositionally biased region" description="Pro residues" evidence="3">
    <location>
        <begin position="553"/>
        <end position="563"/>
    </location>
</feature>
<keyword evidence="2" id="KW-0040">ANK repeat</keyword>
<comment type="caution">
    <text evidence="4">The sequence shown here is derived from an EMBL/GenBank/DDBJ whole genome shotgun (WGS) entry which is preliminary data.</text>
</comment>
<feature type="compositionally biased region" description="Polar residues" evidence="3">
    <location>
        <begin position="923"/>
        <end position="952"/>
    </location>
</feature>
<feature type="compositionally biased region" description="Polar residues" evidence="3">
    <location>
        <begin position="485"/>
        <end position="508"/>
    </location>
</feature>
<evidence type="ECO:0000313" key="4">
    <source>
        <dbReference type="EMBL" id="KAL2737407.1"/>
    </source>
</evidence>
<feature type="compositionally biased region" description="Low complexity" evidence="3">
    <location>
        <begin position="733"/>
        <end position="756"/>
    </location>
</feature>
<gene>
    <name evidence="4" type="ORF">V1477_012363</name>
</gene>
<evidence type="ECO:0000256" key="1">
    <source>
        <dbReference type="ARBA" id="ARBA00022737"/>
    </source>
</evidence>
<protein>
    <submittedName>
        <fullName evidence="4">J domain-containing protein</fullName>
    </submittedName>
</protein>
<dbReference type="EMBL" id="JAYRBN010000065">
    <property type="protein sequence ID" value="KAL2737407.1"/>
    <property type="molecule type" value="Genomic_DNA"/>
</dbReference>
<dbReference type="InterPro" id="IPR052420">
    <property type="entry name" value="Espin/Espin-like"/>
</dbReference>
<dbReference type="AlphaFoldDB" id="A0ABD2BXA4"/>
<name>A0ABD2BXA4_VESMC</name>
<feature type="compositionally biased region" description="Basic and acidic residues" evidence="3">
    <location>
        <begin position="683"/>
        <end position="694"/>
    </location>
</feature>
<feature type="compositionally biased region" description="Polar residues" evidence="3">
    <location>
        <begin position="591"/>
        <end position="606"/>
    </location>
</feature>
<feature type="region of interest" description="Disordered" evidence="3">
    <location>
        <begin position="675"/>
        <end position="761"/>
    </location>
</feature>